<evidence type="ECO:0000256" key="7">
    <source>
        <dbReference type="ARBA" id="ARBA00023176"/>
    </source>
</evidence>
<gene>
    <name evidence="11" type="ORF">Scaly_1987600</name>
</gene>
<evidence type="ECO:0000256" key="5">
    <source>
        <dbReference type="ARBA" id="ARBA00023034"/>
    </source>
</evidence>
<dbReference type="GO" id="GO:0005545">
    <property type="term" value="F:1-phosphatidylinositol binding"/>
    <property type="evidence" value="ECO:0007669"/>
    <property type="project" value="InterPro"/>
</dbReference>
<name>A0AAW2N056_9LAMI</name>
<dbReference type="GO" id="GO:0005905">
    <property type="term" value="C:clathrin-coated pit"/>
    <property type="evidence" value="ECO:0007669"/>
    <property type="project" value="UniProtKB-SubCell"/>
</dbReference>
<keyword evidence="7" id="KW-0168">Coated pit</keyword>
<feature type="region of interest" description="Disordered" evidence="9">
    <location>
        <begin position="322"/>
        <end position="391"/>
    </location>
</feature>
<evidence type="ECO:0000256" key="6">
    <source>
        <dbReference type="ARBA" id="ARBA00023136"/>
    </source>
</evidence>
<reference evidence="11" key="1">
    <citation type="submission" date="2020-06" db="EMBL/GenBank/DDBJ databases">
        <authorList>
            <person name="Li T."/>
            <person name="Hu X."/>
            <person name="Zhang T."/>
            <person name="Song X."/>
            <person name="Zhang H."/>
            <person name="Dai N."/>
            <person name="Sheng W."/>
            <person name="Hou X."/>
            <person name="Wei L."/>
        </authorList>
    </citation>
    <scope>NUCLEOTIDE SEQUENCE</scope>
    <source>
        <strain evidence="11">KEN8</strain>
        <tissue evidence="11">Leaf</tissue>
    </source>
</reference>
<dbReference type="SUPFAM" id="SSF48464">
    <property type="entry name" value="ENTH/VHS domain"/>
    <property type="match status" value="1"/>
</dbReference>
<dbReference type="InterPro" id="IPR008942">
    <property type="entry name" value="ENTH_VHS"/>
</dbReference>
<dbReference type="InterPro" id="IPR013809">
    <property type="entry name" value="ENTH"/>
</dbReference>
<reference evidence="11" key="2">
    <citation type="journal article" date="2024" name="Plant">
        <title>Genomic evolution and insights into agronomic trait innovations of Sesamum species.</title>
        <authorList>
            <person name="Miao H."/>
            <person name="Wang L."/>
            <person name="Qu L."/>
            <person name="Liu H."/>
            <person name="Sun Y."/>
            <person name="Le M."/>
            <person name="Wang Q."/>
            <person name="Wei S."/>
            <person name="Zheng Y."/>
            <person name="Lin W."/>
            <person name="Duan Y."/>
            <person name="Cao H."/>
            <person name="Xiong S."/>
            <person name="Wang X."/>
            <person name="Wei L."/>
            <person name="Li C."/>
            <person name="Ma Q."/>
            <person name="Ju M."/>
            <person name="Zhao R."/>
            <person name="Li G."/>
            <person name="Mu C."/>
            <person name="Tian Q."/>
            <person name="Mei H."/>
            <person name="Zhang T."/>
            <person name="Gao T."/>
            <person name="Zhang H."/>
        </authorList>
    </citation>
    <scope>NUCLEOTIDE SEQUENCE</scope>
    <source>
        <strain evidence="11">KEN8</strain>
    </source>
</reference>
<organism evidence="11">
    <name type="scientific">Sesamum calycinum</name>
    <dbReference type="NCBI Taxonomy" id="2727403"/>
    <lineage>
        <taxon>Eukaryota</taxon>
        <taxon>Viridiplantae</taxon>
        <taxon>Streptophyta</taxon>
        <taxon>Embryophyta</taxon>
        <taxon>Tracheophyta</taxon>
        <taxon>Spermatophyta</taxon>
        <taxon>Magnoliopsida</taxon>
        <taxon>eudicotyledons</taxon>
        <taxon>Gunneridae</taxon>
        <taxon>Pentapetalae</taxon>
        <taxon>asterids</taxon>
        <taxon>lamiids</taxon>
        <taxon>Lamiales</taxon>
        <taxon>Pedaliaceae</taxon>
        <taxon>Sesamum</taxon>
    </lineage>
</organism>
<dbReference type="GO" id="GO:0005794">
    <property type="term" value="C:Golgi apparatus"/>
    <property type="evidence" value="ECO:0007669"/>
    <property type="project" value="UniProtKB-SubCell"/>
</dbReference>
<evidence type="ECO:0000256" key="2">
    <source>
        <dbReference type="ARBA" id="ARBA00004555"/>
    </source>
</evidence>
<evidence type="ECO:0000256" key="4">
    <source>
        <dbReference type="ARBA" id="ARBA00022583"/>
    </source>
</evidence>
<proteinExistence type="predicted"/>
<dbReference type="Gene3D" id="1.20.58.150">
    <property type="entry name" value="ANTH domain"/>
    <property type="match status" value="1"/>
</dbReference>
<evidence type="ECO:0000256" key="8">
    <source>
        <dbReference type="ARBA" id="ARBA00023329"/>
    </source>
</evidence>
<accession>A0AAW2N056</accession>
<dbReference type="GO" id="GO:0005546">
    <property type="term" value="F:phosphatidylinositol-4,5-bisphosphate binding"/>
    <property type="evidence" value="ECO:0007669"/>
    <property type="project" value="TreeGrafter"/>
</dbReference>
<dbReference type="SMART" id="SM00273">
    <property type="entry name" value="ENTH"/>
    <property type="match status" value="1"/>
</dbReference>
<dbReference type="InterPro" id="IPR014712">
    <property type="entry name" value="ANTH_dom_sf"/>
</dbReference>
<dbReference type="InterPro" id="IPR045192">
    <property type="entry name" value="AP180-like"/>
</dbReference>
<dbReference type="GO" id="GO:0000149">
    <property type="term" value="F:SNARE binding"/>
    <property type="evidence" value="ECO:0007669"/>
    <property type="project" value="TreeGrafter"/>
</dbReference>
<dbReference type="CDD" id="cd03564">
    <property type="entry name" value="ANTH_N"/>
    <property type="match status" value="1"/>
</dbReference>
<keyword evidence="5" id="KW-0333">Golgi apparatus</keyword>
<evidence type="ECO:0000259" key="10">
    <source>
        <dbReference type="PROSITE" id="PS50942"/>
    </source>
</evidence>
<dbReference type="FunFam" id="1.20.58.150:FF:000003">
    <property type="entry name" value="Putative clathrin assembly protein"/>
    <property type="match status" value="1"/>
</dbReference>
<dbReference type="PANTHER" id="PTHR22951">
    <property type="entry name" value="CLATHRIN ASSEMBLY PROTEIN"/>
    <property type="match status" value="1"/>
</dbReference>
<protein>
    <submittedName>
        <fullName evidence="11">Clathrin assembly protein</fullName>
    </submittedName>
</protein>
<dbReference type="GO" id="GO:0006900">
    <property type="term" value="P:vesicle budding from membrane"/>
    <property type="evidence" value="ECO:0007669"/>
    <property type="project" value="TreeGrafter"/>
</dbReference>
<dbReference type="AlphaFoldDB" id="A0AAW2N056"/>
<keyword evidence="6" id="KW-0472">Membrane</keyword>
<dbReference type="Pfam" id="PF07651">
    <property type="entry name" value="ANTH"/>
    <property type="match status" value="1"/>
</dbReference>
<dbReference type="GO" id="GO:0030136">
    <property type="term" value="C:clathrin-coated vesicle"/>
    <property type="evidence" value="ECO:0007669"/>
    <property type="project" value="UniProtKB-SubCell"/>
</dbReference>
<feature type="domain" description="ENTH" evidence="10">
    <location>
        <begin position="30"/>
        <end position="172"/>
    </location>
</feature>
<dbReference type="GO" id="GO:0048268">
    <property type="term" value="P:clathrin coat assembly"/>
    <property type="evidence" value="ECO:0007669"/>
    <property type="project" value="InterPro"/>
</dbReference>
<comment type="caution">
    <text evidence="11">The sequence shown here is derived from an EMBL/GenBank/DDBJ whole genome shotgun (WGS) entry which is preliminary data.</text>
</comment>
<dbReference type="GO" id="GO:0072583">
    <property type="term" value="P:clathrin-dependent endocytosis"/>
    <property type="evidence" value="ECO:0007669"/>
    <property type="project" value="InterPro"/>
</dbReference>
<dbReference type="InterPro" id="IPR048050">
    <property type="entry name" value="ANTH_N_plant"/>
</dbReference>
<sequence length="618" mass="69726">MVSFAAFTLNGKHKKGLWALKDSTKVGLAKVNSDFKELDIAIVKATNHVECPPKERHVRKIFAAVAISCPRADVGYCIHALSRRLAKTRSWIVAIKTLIVFHRVLREGDPSFREELRHLSRRGNIFQVANFRDDSGPLDGLYAAWECSAWVRTYALYLEERLECFRNIYYDIEADKVPKSAPGESKTNSKPQTLSTEELLEQIPTLQELLHRLVCCQPEGGACHNFLIQYALALVVKESFKVYCAINDGIINLVDMFFEMPKHDAVRALKIYKKAARQADHLADFYGFCRTLDLAQTFQFPTLRQPPPSFLATMEEYIKEAPQAGSVSQKKLELQEKKEESEEPKEPSQAENEKKVKEVENGQKTDHLQEEPASQTKEVNPPPASAAEPVDLLGFDDINPNAMQLEESNALALAIIQPDDNPAPANNAFSGISGNVSGWELALVTTPSNISKPEVSETKMAGGFDKSLLDSLYEDDVSRRQLQLHASGYNSGHGFETTGTNSFHQRDPFSMSNNFAPPTNVQMATMMPQQQQLAMQQQMMMQQQMLVHQQQMQMQYNQQHQMPMQQHNMMMMMVPHNPYAPQFPQQQMSQMRSTNPFADDPFSFAQSAMPPQGNHTIL</sequence>
<evidence type="ECO:0000256" key="3">
    <source>
        <dbReference type="ARBA" id="ARBA00004600"/>
    </source>
</evidence>
<dbReference type="InterPro" id="IPR011417">
    <property type="entry name" value="ANTH_dom"/>
</dbReference>
<comment type="subcellular location">
    <subcellularLocation>
        <location evidence="1">Cytoplasmic vesicle</location>
        <location evidence="1">Clathrin-coated vesicle</location>
    </subcellularLocation>
    <subcellularLocation>
        <location evidence="2">Golgi apparatus</location>
    </subcellularLocation>
    <subcellularLocation>
        <location evidence="3">Membrane</location>
        <location evidence="3">Clathrin-coated pit</location>
    </subcellularLocation>
</comment>
<dbReference type="EMBL" id="JACGWM010000012">
    <property type="protein sequence ID" value="KAL0337125.1"/>
    <property type="molecule type" value="Genomic_DNA"/>
</dbReference>
<dbReference type="SUPFAM" id="SSF89009">
    <property type="entry name" value="GAT-like domain"/>
    <property type="match status" value="1"/>
</dbReference>
<dbReference type="PANTHER" id="PTHR22951:SF5">
    <property type="entry name" value="PHOSPHATIDYLINOSITOL-BINDING CLATHRIN ASSEMBLY PROTEIN LAP"/>
    <property type="match status" value="1"/>
</dbReference>
<evidence type="ECO:0000313" key="11">
    <source>
        <dbReference type="EMBL" id="KAL0337125.1"/>
    </source>
</evidence>
<evidence type="ECO:0000256" key="9">
    <source>
        <dbReference type="SAM" id="MobiDB-lite"/>
    </source>
</evidence>
<evidence type="ECO:0000256" key="1">
    <source>
        <dbReference type="ARBA" id="ARBA00004132"/>
    </source>
</evidence>
<feature type="compositionally biased region" description="Basic and acidic residues" evidence="9">
    <location>
        <begin position="330"/>
        <end position="370"/>
    </location>
</feature>
<keyword evidence="4" id="KW-0254">Endocytosis</keyword>
<dbReference type="Gene3D" id="1.25.40.90">
    <property type="match status" value="1"/>
</dbReference>
<dbReference type="GO" id="GO:0032050">
    <property type="term" value="F:clathrin heavy chain binding"/>
    <property type="evidence" value="ECO:0007669"/>
    <property type="project" value="TreeGrafter"/>
</dbReference>
<dbReference type="PROSITE" id="PS50942">
    <property type="entry name" value="ENTH"/>
    <property type="match status" value="1"/>
</dbReference>
<keyword evidence="8" id="KW-0968">Cytoplasmic vesicle</keyword>